<accession>A0A0F5FXZ5</accession>
<gene>
    <name evidence="2" type="ORF">VE25_01925</name>
</gene>
<dbReference type="EMBL" id="JZEX01000026">
    <property type="protein sequence ID" value="KKB13450.1"/>
    <property type="molecule type" value="Genomic_DNA"/>
</dbReference>
<organism evidence="2 3">
    <name type="scientific">Devosia geojensis</name>
    <dbReference type="NCBI Taxonomy" id="443610"/>
    <lineage>
        <taxon>Bacteria</taxon>
        <taxon>Pseudomonadati</taxon>
        <taxon>Pseudomonadota</taxon>
        <taxon>Alphaproteobacteria</taxon>
        <taxon>Hyphomicrobiales</taxon>
        <taxon>Devosiaceae</taxon>
        <taxon>Devosia</taxon>
    </lineage>
</organism>
<feature type="region of interest" description="Disordered" evidence="1">
    <location>
        <begin position="132"/>
        <end position="163"/>
    </location>
</feature>
<feature type="compositionally biased region" description="Basic and acidic residues" evidence="1">
    <location>
        <begin position="13"/>
        <end position="30"/>
    </location>
</feature>
<feature type="compositionally biased region" description="Acidic residues" evidence="1">
    <location>
        <begin position="44"/>
        <end position="55"/>
    </location>
</feature>
<dbReference type="AlphaFoldDB" id="A0A0F5FXZ5"/>
<sequence length="163" mass="17148">RAESVRGVRGRGQWRERRGEALQGVIERRRGGGGRAGGERDAEGEGGEGVEEESREDGGEWGGGKGAARCGGEEGGGRRGRRAGCRGRRDRDFGGVACEQVLEGGLGGGGGIGGEDRHALCRRIGHVETRGRHRRIERGDGQDGGIAVGDLPQGRGLDGRDRR</sequence>
<feature type="region of interest" description="Disordered" evidence="1">
    <location>
        <begin position="1"/>
        <end position="91"/>
    </location>
</feature>
<feature type="non-terminal residue" evidence="2">
    <location>
        <position position="1"/>
    </location>
</feature>
<dbReference type="Proteomes" id="UP000033632">
    <property type="component" value="Unassembled WGS sequence"/>
</dbReference>
<proteinExistence type="predicted"/>
<evidence type="ECO:0000313" key="2">
    <source>
        <dbReference type="EMBL" id="KKB13450.1"/>
    </source>
</evidence>
<protein>
    <submittedName>
        <fullName evidence="2">Uncharacterized protein</fullName>
    </submittedName>
</protein>
<feature type="non-terminal residue" evidence="2">
    <location>
        <position position="163"/>
    </location>
</feature>
<comment type="caution">
    <text evidence="2">The sequence shown here is derived from an EMBL/GenBank/DDBJ whole genome shotgun (WGS) entry which is preliminary data.</text>
</comment>
<name>A0A0F5FXZ5_9HYPH</name>
<keyword evidence="3" id="KW-1185">Reference proteome</keyword>
<reference evidence="2 3" key="1">
    <citation type="submission" date="2015-03" db="EMBL/GenBank/DDBJ databases">
        <authorList>
            <person name="Hassan Y.I."/>
            <person name="Lepp D."/>
            <person name="Li X.-Z."/>
            <person name="Zhou T."/>
        </authorList>
    </citation>
    <scope>NUCLEOTIDE SEQUENCE [LARGE SCALE GENOMIC DNA]</scope>
    <source>
        <strain evidence="2 3">BD-c194</strain>
    </source>
</reference>
<evidence type="ECO:0000313" key="3">
    <source>
        <dbReference type="Proteomes" id="UP000033632"/>
    </source>
</evidence>
<evidence type="ECO:0000256" key="1">
    <source>
        <dbReference type="SAM" id="MobiDB-lite"/>
    </source>
</evidence>
<dbReference type="PATRIC" id="fig|443610.3.peg.2856"/>